<dbReference type="AlphaFoldDB" id="A0A0F9CJK3"/>
<dbReference type="NCBIfam" id="TIGR02098">
    <property type="entry name" value="MJ0042_CXXC"/>
    <property type="match status" value="1"/>
</dbReference>
<dbReference type="Pfam" id="PF13717">
    <property type="entry name" value="Zn_ribbon_4"/>
    <property type="match status" value="1"/>
</dbReference>
<comment type="caution">
    <text evidence="2">The sequence shown here is derived from an EMBL/GenBank/DDBJ whole genome shotgun (WGS) entry which is preliminary data.</text>
</comment>
<gene>
    <name evidence="2" type="ORF">LCGC14_2393340</name>
</gene>
<sequence length="289" mass="33253">MGKTSKNMEVYCPKCKASYKIEDTKIPIKGAHINCPKCETRVFVNTESKVSGKVCPKCGYERQTEDDEFTPASECPKCSIIYSKAKVLPDNTRNLKKRSEKMAEYDSKIIKLSQKAILLNLGNIIDLPYDISNTVCNVYYRYFELFPDESIEEIKKRLGLFDDLLTEDADNPFTVGRINIDALEDTRKSGSIDSIVVGELVCLTKLIISLRAIRDHPRLSDDPTYYFGILELIPDIFKYKISRAFDKTPIRRKVERKLKANKVNEISHLVDFMEVRIEDNDLDNDYFDD</sequence>
<reference evidence="2" key="1">
    <citation type="journal article" date="2015" name="Nature">
        <title>Complex archaea that bridge the gap between prokaryotes and eukaryotes.</title>
        <authorList>
            <person name="Spang A."/>
            <person name="Saw J.H."/>
            <person name="Jorgensen S.L."/>
            <person name="Zaremba-Niedzwiedzka K."/>
            <person name="Martijn J."/>
            <person name="Lind A.E."/>
            <person name="van Eijk R."/>
            <person name="Schleper C."/>
            <person name="Guy L."/>
            <person name="Ettema T.J."/>
        </authorList>
    </citation>
    <scope>NUCLEOTIDE SEQUENCE</scope>
</reference>
<organism evidence="2">
    <name type="scientific">marine sediment metagenome</name>
    <dbReference type="NCBI Taxonomy" id="412755"/>
    <lineage>
        <taxon>unclassified sequences</taxon>
        <taxon>metagenomes</taxon>
        <taxon>ecological metagenomes</taxon>
    </lineage>
</organism>
<evidence type="ECO:0000259" key="1">
    <source>
        <dbReference type="Pfam" id="PF13717"/>
    </source>
</evidence>
<proteinExistence type="predicted"/>
<accession>A0A0F9CJK3</accession>
<protein>
    <recommendedName>
        <fullName evidence="1">Zinc finger/thioredoxin putative domain-containing protein</fullName>
    </recommendedName>
</protein>
<name>A0A0F9CJK3_9ZZZZ</name>
<evidence type="ECO:0000313" key="2">
    <source>
        <dbReference type="EMBL" id="KKL26632.1"/>
    </source>
</evidence>
<dbReference type="InterPro" id="IPR011723">
    <property type="entry name" value="Znf/thioredoxin_put"/>
</dbReference>
<feature type="domain" description="Zinc finger/thioredoxin putative" evidence="1">
    <location>
        <begin position="8"/>
        <end position="40"/>
    </location>
</feature>
<dbReference type="EMBL" id="LAZR01035767">
    <property type="protein sequence ID" value="KKL26632.1"/>
    <property type="molecule type" value="Genomic_DNA"/>
</dbReference>